<reference evidence="2" key="1">
    <citation type="journal article" date="2022" name="Mol. Ecol. Resour.">
        <title>The genomes of chicory, endive, great burdock and yacon provide insights into Asteraceae palaeo-polyploidization history and plant inulin production.</title>
        <authorList>
            <person name="Fan W."/>
            <person name="Wang S."/>
            <person name="Wang H."/>
            <person name="Wang A."/>
            <person name="Jiang F."/>
            <person name="Liu H."/>
            <person name="Zhao H."/>
            <person name="Xu D."/>
            <person name="Zhang Y."/>
        </authorList>
    </citation>
    <scope>NUCLEOTIDE SEQUENCE [LARGE SCALE GENOMIC DNA]</scope>
    <source>
        <strain evidence="2">cv. Niubang</strain>
    </source>
</reference>
<keyword evidence="2" id="KW-1185">Reference proteome</keyword>
<evidence type="ECO:0000313" key="1">
    <source>
        <dbReference type="EMBL" id="KAI3692027.1"/>
    </source>
</evidence>
<gene>
    <name evidence="1" type="ORF">L6452_31833</name>
</gene>
<protein>
    <submittedName>
        <fullName evidence="1">Uncharacterized protein</fullName>
    </submittedName>
</protein>
<dbReference type="EMBL" id="CM042057">
    <property type="protein sequence ID" value="KAI3692027.1"/>
    <property type="molecule type" value="Genomic_DNA"/>
</dbReference>
<proteinExistence type="predicted"/>
<name>A0ACB8Z2L7_ARCLA</name>
<reference evidence="1 2" key="2">
    <citation type="journal article" date="2022" name="Mol. Ecol. Resour.">
        <title>The genomes of chicory, endive, great burdock and yacon provide insights into Asteraceae paleo-polyploidization history and plant inulin production.</title>
        <authorList>
            <person name="Fan W."/>
            <person name="Wang S."/>
            <person name="Wang H."/>
            <person name="Wang A."/>
            <person name="Jiang F."/>
            <person name="Liu H."/>
            <person name="Zhao H."/>
            <person name="Xu D."/>
            <person name="Zhang Y."/>
        </authorList>
    </citation>
    <scope>NUCLEOTIDE SEQUENCE [LARGE SCALE GENOMIC DNA]</scope>
    <source>
        <strain evidence="2">cv. Niubang</strain>
    </source>
</reference>
<sequence>MLEILKSNWYWKSLNELQGWICSLTIVCMDGTLPREPWFEGQIYRWMLRVISYRFLCVQICIVTDDYNSILFKHIYWVLFVNYELH</sequence>
<evidence type="ECO:0000313" key="2">
    <source>
        <dbReference type="Proteomes" id="UP001055879"/>
    </source>
</evidence>
<organism evidence="1 2">
    <name type="scientific">Arctium lappa</name>
    <name type="common">Greater burdock</name>
    <name type="synonym">Lappa major</name>
    <dbReference type="NCBI Taxonomy" id="4217"/>
    <lineage>
        <taxon>Eukaryota</taxon>
        <taxon>Viridiplantae</taxon>
        <taxon>Streptophyta</taxon>
        <taxon>Embryophyta</taxon>
        <taxon>Tracheophyta</taxon>
        <taxon>Spermatophyta</taxon>
        <taxon>Magnoliopsida</taxon>
        <taxon>eudicotyledons</taxon>
        <taxon>Gunneridae</taxon>
        <taxon>Pentapetalae</taxon>
        <taxon>asterids</taxon>
        <taxon>campanulids</taxon>
        <taxon>Asterales</taxon>
        <taxon>Asteraceae</taxon>
        <taxon>Carduoideae</taxon>
        <taxon>Cardueae</taxon>
        <taxon>Arctiinae</taxon>
        <taxon>Arctium</taxon>
    </lineage>
</organism>
<comment type="caution">
    <text evidence="1">The sequence shown here is derived from an EMBL/GenBank/DDBJ whole genome shotgun (WGS) entry which is preliminary data.</text>
</comment>
<accession>A0ACB8Z2L7</accession>
<dbReference type="Proteomes" id="UP001055879">
    <property type="component" value="Linkage Group LG11"/>
</dbReference>